<comment type="caution">
    <text evidence="1">The sequence shown here is derived from an EMBL/GenBank/DDBJ whole genome shotgun (WGS) entry which is preliminary data.</text>
</comment>
<reference evidence="1" key="1">
    <citation type="submission" date="2022-06" db="EMBL/GenBank/DDBJ databases">
        <authorList>
            <person name="Lu C.-H."/>
        </authorList>
    </citation>
    <scope>NUCLEOTIDE SEQUENCE</scope>
    <source>
        <strain evidence="1">21MJYT02-11</strain>
    </source>
</reference>
<sequence length="65" mass="7363">MADIVDIAPNRAAREAPCLLAASHRPAGPLANGKYHHCDEPVEPGMRWHPRVECRDSWHKKQGRR</sequence>
<dbReference type="EMBL" id="JAMXHT010000003">
    <property type="protein sequence ID" value="MCO5397969.1"/>
    <property type="molecule type" value="Genomic_DNA"/>
</dbReference>
<organism evidence="1 2">
    <name type="scientific">Ralstonia soli</name>
    <dbReference type="NCBI Taxonomy" id="2953896"/>
    <lineage>
        <taxon>Bacteria</taxon>
        <taxon>Pseudomonadati</taxon>
        <taxon>Pseudomonadota</taxon>
        <taxon>Betaproteobacteria</taxon>
        <taxon>Burkholderiales</taxon>
        <taxon>Burkholderiaceae</taxon>
        <taxon>Ralstonia</taxon>
    </lineage>
</organism>
<name>A0ABT1AI44_9RALS</name>
<reference evidence="1" key="2">
    <citation type="journal article" date="2023" name="Front. Microbiol.">
        <title>Ralstonia chuxiongensis sp. nov., Ralstonia mojiangensis sp. nov., and Ralstonia soli sp. nov., isolated from tobacco fields, are three novel species in the family Burkholderiaceae.</title>
        <authorList>
            <person name="Lu C.H."/>
            <person name="Zhang Y.Y."/>
            <person name="Jiang N."/>
            <person name="Chen W."/>
            <person name="Shao X."/>
            <person name="Zhao Z.M."/>
            <person name="Lu W.L."/>
            <person name="Hu X."/>
            <person name="Xi Y.X."/>
            <person name="Zou S.Y."/>
            <person name="Wei Q.J."/>
            <person name="Lin Z.L."/>
            <person name="Gong L."/>
            <person name="Gai X.T."/>
            <person name="Zhang L.Q."/>
            <person name="Li J.Y."/>
            <person name="Jin Y."/>
            <person name="Xia Z.Y."/>
        </authorList>
    </citation>
    <scope>NUCLEOTIDE SEQUENCE</scope>
    <source>
        <strain evidence="1">21MJYT02-11</strain>
    </source>
</reference>
<protein>
    <submittedName>
        <fullName evidence="1">Uncharacterized protein</fullName>
    </submittedName>
</protein>
<accession>A0ABT1AI44</accession>
<keyword evidence="2" id="KW-1185">Reference proteome</keyword>
<gene>
    <name evidence="1" type="ORF">NG900_07100</name>
</gene>
<dbReference type="Proteomes" id="UP001162811">
    <property type="component" value="Unassembled WGS sequence"/>
</dbReference>
<evidence type="ECO:0000313" key="2">
    <source>
        <dbReference type="Proteomes" id="UP001162811"/>
    </source>
</evidence>
<evidence type="ECO:0000313" key="1">
    <source>
        <dbReference type="EMBL" id="MCO5397969.1"/>
    </source>
</evidence>
<dbReference type="RefSeq" id="WP_252678523.1">
    <property type="nucleotide sequence ID" value="NZ_JAMXHT010000003.1"/>
</dbReference>
<proteinExistence type="predicted"/>